<gene>
    <name evidence="2" type="ORF">Pan181_06660</name>
</gene>
<dbReference type="EMBL" id="CP036278">
    <property type="protein sequence ID" value="QDU54484.1"/>
    <property type="molecule type" value="Genomic_DNA"/>
</dbReference>
<keyword evidence="3" id="KW-1185">Reference proteome</keyword>
<dbReference type="Proteomes" id="UP000315750">
    <property type="component" value="Chromosome"/>
</dbReference>
<protein>
    <submittedName>
        <fullName evidence="2">Uncharacterized protein</fullName>
    </submittedName>
</protein>
<keyword evidence="1" id="KW-0472">Membrane</keyword>
<dbReference type="AlphaFoldDB" id="A0A518AIJ5"/>
<evidence type="ECO:0000313" key="2">
    <source>
        <dbReference type="EMBL" id="QDU54484.1"/>
    </source>
</evidence>
<dbReference type="KEGG" id="amuc:Pan181_06660"/>
<feature type="transmembrane region" description="Helical" evidence="1">
    <location>
        <begin position="207"/>
        <end position="225"/>
    </location>
</feature>
<evidence type="ECO:0000256" key="1">
    <source>
        <dbReference type="SAM" id="Phobius"/>
    </source>
</evidence>
<accession>A0A518AIJ5</accession>
<proteinExistence type="predicted"/>
<evidence type="ECO:0000313" key="3">
    <source>
        <dbReference type="Proteomes" id="UP000315750"/>
    </source>
</evidence>
<keyword evidence="1" id="KW-1133">Transmembrane helix</keyword>
<keyword evidence="1" id="KW-0812">Transmembrane</keyword>
<organism evidence="2 3">
    <name type="scientific">Aeoliella mucimassa</name>
    <dbReference type="NCBI Taxonomy" id="2527972"/>
    <lineage>
        <taxon>Bacteria</taxon>
        <taxon>Pseudomonadati</taxon>
        <taxon>Planctomycetota</taxon>
        <taxon>Planctomycetia</taxon>
        <taxon>Pirellulales</taxon>
        <taxon>Lacipirellulaceae</taxon>
        <taxon>Aeoliella</taxon>
    </lineage>
</organism>
<reference evidence="2 3" key="1">
    <citation type="submission" date="2019-02" db="EMBL/GenBank/DDBJ databases">
        <title>Deep-cultivation of Planctomycetes and their phenomic and genomic characterization uncovers novel biology.</title>
        <authorList>
            <person name="Wiegand S."/>
            <person name="Jogler M."/>
            <person name="Boedeker C."/>
            <person name="Pinto D."/>
            <person name="Vollmers J."/>
            <person name="Rivas-Marin E."/>
            <person name="Kohn T."/>
            <person name="Peeters S.H."/>
            <person name="Heuer A."/>
            <person name="Rast P."/>
            <person name="Oberbeckmann S."/>
            <person name="Bunk B."/>
            <person name="Jeske O."/>
            <person name="Meyerdierks A."/>
            <person name="Storesund J.E."/>
            <person name="Kallscheuer N."/>
            <person name="Luecker S."/>
            <person name="Lage O.M."/>
            <person name="Pohl T."/>
            <person name="Merkel B.J."/>
            <person name="Hornburger P."/>
            <person name="Mueller R.-W."/>
            <person name="Bruemmer F."/>
            <person name="Labrenz M."/>
            <person name="Spormann A.M."/>
            <person name="Op den Camp H."/>
            <person name="Overmann J."/>
            <person name="Amann R."/>
            <person name="Jetten M.S.M."/>
            <person name="Mascher T."/>
            <person name="Medema M.H."/>
            <person name="Devos D.P."/>
            <person name="Kaster A.-K."/>
            <person name="Ovreas L."/>
            <person name="Rohde M."/>
            <person name="Galperin M.Y."/>
            <person name="Jogler C."/>
        </authorList>
    </citation>
    <scope>NUCLEOTIDE SEQUENCE [LARGE SCALE GENOMIC DNA]</scope>
    <source>
        <strain evidence="2 3">Pan181</strain>
    </source>
</reference>
<sequence length="241" mass="27245">MLIAIRLRLLAILPILLATPPVSLAGILIAPGTWIEQAENVDCVVVHIPPVSLEEELRDQDSINVEPTLCRAIREKYPQSGLYTSGDSPTLLWAFPALWLDHPAYVADDRASVVLPGDFTKLEWPGCYREIATFLSSSGEYHTVYYDDIAPHLWLKQVLAEDHTIRVTSTEYDYQYQEFSIRTNVGETITFDAATGQVKQYRDPIRSTLFVLAWLPALVLVFWIARRRVLSRRAVSSSRGD</sequence>
<name>A0A518AIJ5_9BACT</name>